<dbReference type="SUPFAM" id="SSF52091">
    <property type="entry name" value="SpoIIaa-like"/>
    <property type="match status" value="1"/>
</dbReference>
<dbReference type="Pfam" id="PF13185">
    <property type="entry name" value="GAF_2"/>
    <property type="match status" value="1"/>
</dbReference>
<sequence length="814" mass="86160">MRHGVDLFATLQQIVRRAMAIAPRAPRGSLLLCEGHRLVYRALEGFDALARQGVILSTEACLASESGLRAPRAAPEAAGGMCVVGAHAWYEAHLPLAIAAEGAVPADAGVLVAPVVVRGAPAGYLALEQATLEPPQGERRAMLEVFLDAAGAALERHRLYDEKARLAQEIRLLEQVLNAVGTTVEPRHLLDTLAHGIKSVQIDQQWTSVDLWLVEDAGGGEGAAAALGEQEARVFRARRSAPMTYFHNMRDGAVDSARCLGISVDFRVGPASGPGGQSEILEDGIRRGVDGIIIAPGAPEEAEEGFRRAAEAGIPVVVVDTPPVPGSRAPLYIGTDNVAAGRLAGEVMRRLLPSGGVVAPQRPTKDAINTRERIEGFCAAMEGAEFTVLPPHQDNDHDQELGTVLARAALQQRPDIAGAFGVAGGGGPAWGRAARELGRGGELKIVAFDLFSATVALLRRGAIHATIVQREYDMGYRAAEIVHRMIAQGVEATLAELPASRIIHTGVDCVTLEHTPWSTTLSDHLALDAARRVASRRIDCDAAGRPIEVLLIGVAARSEPIVEERVRFSPRSLVGRVLDAGRPIVIDPAGHDGREDASLLREHAGARTLVGVPLRARGSVVGVLVLSSEREDACGSDDVPFLERVAGTAAVAIENARLFSRISERTAELERANELQESMLRTIHELSSPVVPIADGILVMPVVGTMDAQRSSRFIASLLKEIHEHDAQVVLIDVTGMAVVDATAANQLVRAAQAAALLGAEAVLVGVTAGAAQMMVAQGLDVGAMVTHVDLARGFRYALAKTGGRILYQGSPRR</sequence>
<feature type="domain" description="STAS" evidence="2">
    <location>
        <begin position="687"/>
        <end position="802"/>
    </location>
</feature>
<dbReference type="Pfam" id="PF01740">
    <property type="entry name" value="STAS"/>
    <property type="match status" value="1"/>
</dbReference>
<dbReference type="InterPro" id="IPR028082">
    <property type="entry name" value="Peripla_BP_I"/>
</dbReference>
<dbReference type="PROSITE" id="PS50801">
    <property type="entry name" value="STAS"/>
    <property type="match status" value="1"/>
</dbReference>
<dbReference type="EMBL" id="JAQNDK010000001">
    <property type="protein sequence ID" value="MDC0677587.1"/>
    <property type="molecule type" value="Genomic_DNA"/>
</dbReference>
<dbReference type="InterPro" id="IPR025997">
    <property type="entry name" value="SBP_2_dom"/>
</dbReference>
<accession>A0ABT5BX84</accession>
<dbReference type="InterPro" id="IPR051932">
    <property type="entry name" value="Bact_StressResp_Reg"/>
</dbReference>
<dbReference type="InterPro" id="IPR002645">
    <property type="entry name" value="STAS_dom"/>
</dbReference>
<dbReference type="InterPro" id="IPR036513">
    <property type="entry name" value="STAS_dom_sf"/>
</dbReference>
<gene>
    <name evidence="3" type="ORF">POL72_07510</name>
</gene>
<dbReference type="SUPFAM" id="SSF55781">
    <property type="entry name" value="GAF domain-like"/>
    <property type="match status" value="2"/>
</dbReference>
<name>A0ABT5BX84_9BACT</name>
<dbReference type="CDD" id="cd07041">
    <property type="entry name" value="STAS_RsbR_RsbS_like"/>
    <property type="match status" value="1"/>
</dbReference>
<evidence type="ECO:0000313" key="3">
    <source>
        <dbReference type="EMBL" id="MDC0677587.1"/>
    </source>
</evidence>
<dbReference type="Gene3D" id="3.40.50.2300">
    <property type="match status" value="2"/>
</dbReference>
<dbReference type="Proteomes" id="UP001217485">
    <property type="component" value="Unassembled WGS sequence"/>
</dbReference>
<dbReference type="Gene3D" id="3.30.750.24">
    <property type="entry name" value="STAS domain"/>
    <property type="match status" value="1"/>
</dbReference>
<evidence type="ECO:0000259" key="2">
    <source>
        <dbReference type="PROSITE" id="PS50801"/>
    </source>
</evidence>
<keyword evidence="4" id="KW-1185">Reference proteome</keyword>
<dbReference type="SMART" id="SM00065">
    <property type="entry name" value="GAF"/>
    <property type="match status" value="2"/>
</dbReference>
<dbReference type="InterPro" id="IPR003018">
    <property type="entry name" value="GAF"/>
</dbReference>
<keyword evidence="1" id="KW-0597">Phosphoprotein</keyword>
<comment type="caution">
    <text evidence="3">The sequence shown here is derived from an EMBL/GenBank/DDBJ whole genome shotgun (WGS) entry which is preliminary data.</text>
</comment>
<organism evidence="3 4">
    <name type="scientific">Sorangium atrum</name>
    <dbReference type="NCBI Taxonomy" id="2995308"/>
    <lineage>
        <taxon>Bacteria</taxon>
        <taxon>Pseudomonadati</taxon>
        <taxon>Myxococcota</taxon>
        <taxon>Polyangia</taxon>
        <taxon>Polyangiales</taxon>
        <taxon>Polyangiaceae</taxon>
        <taxon>Sorangium</taxon>
    </lineage>
</organism>
<evidence type="ECO:0000256" key="1">
    <source>
        <dbReference type="ARBA" id="ARBA00022553"/>
    </source>
</evidence>
<protein>
    <submittedName>
        <fullName evidence="3">Substrate-binding domain-containing protein</fullName>
    </submittedName>
</protein>
<dbReference type="Pfam" id="PF13407">
    <property type="entry name" value="Peripla_BP_4"/>
    <property type="match status" value="1"/>
</dbReference>
<proteinExistence type="predicted"/>
<dbReference type="PANTHER" id="PTHR33745:SF3">
    <property type="entry name" value="RSBT CO-ANTAGONIST PROTEIN RSBRC"/>
    <property type="match status" value="1"/>
</dbReference>
<dbReference type="Gene3D" id="3.30.450.40">
    <property type="match status" value="2"/>
</dbReference>
<dbReference type="InterPro" id="IPR029016">
    <property type="entry name" value="GAF-like_dom_sf"/>
</dbReference>
<dbReference type="PANTHER" id="PTHR33745">
    <property type="entry name" value="RSBT ANTAGONIST PROTEIN RSBS-RELATED"/>
    <property type="match status" value="1"/>
</dbReference>
<evidence type="ECO:0000313" key="4">
    <source>
        <dbReference type="Proteomes" id="UP001217485"/>
    </source>
</evidence>
<dbReference type="SUPFAM" id="SSF53822">
    <property type="entry name" value="Periplasmic binding protein-like I"/>
    <property type="match status" value="1"/>
</dbReference>
<reference evidence="3 4" key="1">
    <citation type="submission" date="2023-01" db="EMBL/GenBank/DDBJ databases">
        <title>Minimal conservation of predation-associated metabolite biosynthetic gene clusters underscores biosynthetic potential of Myxococcota including descriptions for ten novel species: Archangium lansinium sp. nov., Myxococcus landrumus sp. nov., Nannocystis bai.</title>
        <authorList>
            <person name="Ahearne A."/>
            <person name="Stevens C."/>
            <person name="Dowd S."/>
        </authorList>
    </citation>
    <scope>NUCLEOTIDE SEQUENCE [LARGE SCALE GENOMIC DNA]</scope>
    <source>
        <strain evidence="3 4">WIWO2</strain>
    </source>
</reference>
<dbReference type="RefSeq" id="WP_272094342.1">
    <property type="nucleotide sequence ID" value="NZ_JAQNDK010000001.1"/>
</dbReference>